<dbReference type="PANTHER" id="PTHR34535:SF3">
    <property type="entry name" value="HYDROGENASE MATURATION FACTOR HYPA"/>
    <property type="match status" value="1"/>
</dbReference>
<dbReference type="HAMAP" id="MF_00213">
    <property type="entry name" value="HypA_HybF"/>
    <property type="match status" value="1"/>
</dbReference>
<feature type="binding site" evidence="4">
    <location>
        <position position="73"/>
    </location>
    <ligand>
        <name>Zn(2+)</name>
        <dbReference type="ChEBI" id="CHEBI:29105"/>
    </ligand>
</feature>
<organism evidence="5 6">
    <name type="scientific">Candidatus Eisenbergiella intestinigallinarum</name>
    <dbReference type="NCBI Taxonomy" id="2838549"/>
    <lineage>
        <taxon>Bacteria</taxon>
        <taxon>Bacillati</taxon>
        <taxon>Bacillota</taxon>
        <taxon>Clostridia</taxon>
        <taxon>Lachnospirales</taxon>
        <taxon>Lachnospiraceae</taxon>
        <taxon>Eisenbergiella</taxon>
    </lineage>
</organism>
<dbReference type="GO" id="GO:0051604">
    <property type="term" value="P:protein maturation"/>
    <property type="evidence" value="ECO:0007669"/>
    <property type="project" value="InterPro"/>
</dbReference>
<dbReference type="PANTHER" id="PTHR34535">
    <property type="entry name" value="HYDROGENASE MATURATION FACTOR HYPA"/>
    <property type="match status" value="1"/>
</dbReference>
<evidence type="ECO:0000256" key="4">
    <source>
        <dbReference type="HAMAP-Rule" id="MF_00213"/>
    </source>
</evidence>
<dbReference type="Gene3D" id="3.30.2320.80">
    <property type="match status" value="1"/>
</dbReference>
<dbReference type="Proteomes" id="UP000823922">
    <property type="component" value="Unassembled WGS sequence"/>
</dbReference>
<dbReference type="GO" id="GO:0016151">
    <property type="term" value="F:nickel cation binding"/>
    <property type="evidence" value="ECO:0007669"/>
    <property type="project" value="UniProtKB-UniRule"/>
</dbReference>
<comment type="caution">
    <text evidence="5">The sequence shown here is derived from an EMBL/GenBank/DDBJ whole genome shotgun (WGS) entry which is preliminary data.</text>
</comment>
<feature type="binding site" evidence="4">
    <location>
        <position position="92"/>
    </location>
    <ligand>
        <name>Zn(2+)</name>
        <dbReference type="ChEBI" id="CHEBI:29105"/>
    </ligand>
</feature>
<feature type="binding site" evidence="4">
    <location>
        <position position="76"/>
    </location>
    <ligand>
        <name>Zn(2+)</name>
        <dbReference type="ChEBI" id="CHEBI:29105"/>
    </ligand>
</feature>
<evidence type="ECO:0000256" key="1">
    <source>
        <dbReference type="ARBA" id="ARBA00022596"/>
    </source>
</evidence>
<proteinExistence type="inferred from homology"/>
<gene>
    <name evidence="4" type="primary">hypA</name>
    <name evidence="5" type="ORF">H9926_01350</name>
</gene>
<keyword evidence="1 4" id="KW-0533">Nickel</keyword>
<accession>A0A9D2QIG9</accession>
<evidence type="ECO:0000256" key="3">
    <source>
        <dbReference type="ARBA" id="ARBA00022833"/>
    </source>
</evidence>
<sequence>MHELGILMGIIKTVENYAVENQVGKIEKLVLQIGEISSVIPEYMRKVYPAAVEDTLLAEAELEIEILPANAECRDCGNIFHATVTGGICPDCGSRNMHLISGRDFFIKEIVCSSQET</sequence>
<dbReference type="PIRSF" id="PIRSF004761">
    <property type="entry name" value="Hydrgn_mat_HypA"/>
    <property type="match status" value="1"/>
</dbReference>
<feature type="binding site" evidence="4">
    <location>
        <position position="89"/>
    </location>
    <ligand>
        <name>Zn(2+)</name>
        <dbReference type="ChEBI" id="CHEBI:29105"/>
    </ligand>
</feature>
<dbReference type="EMBL" id="DWVS01000029">
    <property type="protein sequence ID" value="HJC86647.1"/>
    <property type="molecule type" value="Genomic_DNA"/>
</dbReference>
<dbReference type="InterPro" id="IPR000688">
    <property type="entry name" value="HypA/HybF"/>
</dbReference>
<protein>
    <recommendedName>
        <fullName evidence="4">Hydrogenase maturation factor HypA</fullName>
    </recommendedName>
</protein>
<dbReference type="GO" id="GO:0008270">
    <property type="term" value="F:zinc ion binding"/>
    <property type="evidence" value="ECO:0007669"/>
    <property type="project" value="UniProtKB-UniRule"/>
</dbReference>
<reference evidence="5" key="2">
    <citation type="submission" date="2021-04" db="EMBL/GenBank/DDBJ databases">
        <authorList>
            <person name="Gilroy R."/>
        </authorList>
    </citation>
    <scope>NUCLEOTIDE SEQUENCE</scope>
    <source>
        <strain evidence="5">ChiBcec1-1630</strain>
    </source>
</reference>
<evidence type="ECO:0000313" key="6">
    <source>
        <dbReference type="Proteomes" id="UP000823922"/>
    </source>
</evidence>
<keyword evidence="2 4" id="KW-0479">Metal-binding</keyword>
<comment type="function">
    <text evidence="4">Involved in the maturation of [NiFe] hydrogenases. Required for nickel insertion into the metal center of the hydrogenase.</text>
</comment>
<dbReference type="Pfam" id="PF01155">
    <property type="entry name" value="HypA"/>
    <property type="match status" value="1"/>
</dbReference>
<comment type="similarity">
    <text evidence="4">Belongs to the HypA/HybF family.</text>
</comment>
<keyword evidence="3 4" id="KW-0862">Zinc</keyword>
<evidence type="ECO:0000256" key="2">
    <source>
        <dbReference type="ARBA" id="ARBA00022723"/>
    </source>
</evidence>
<name>A0A9D2QIG9_9FIRM</name>
<dbReference type="AlphaFoldDB" id="A0A9D2QIG9"/>
<evidence type="ECO:0000313" key="5">
    <source>
        <dbReference type="EMBL" id="HJC86647.1"/>
    </source>
</evidence>
<feature type="binding site" evidence="4">
    <location>
        <position position="2"/>
    </location>
    <ligand>
        <name>Ni(2+)</name>
        <dbReference type="ChEBI" id="CHEBI:49786"/>
    </ligand>
</feature>
<reference evidence="5" key="1">
    <citation type="journal article" date="2021" name="PeerJ">
        <title>Extensive microbial diversity within the chicken gut microbiome revealed by metagenomics and culture.</title>
        <authorList>
            <person name="Gilroy R."/>
            <person name="Ravi A."/>
            <person name="Getino M."/>
            <person name="Pursley I."/>
            <person name="Horton D.L."/>
            <person name="Alikhan N.F."/>
            <person name="Baker D."/>
            <person name="Gharbi K."/>
            <person name="Hall N."/>
            <person name="Watson M."/>
            <person name="Adriaenssens E.M."/>
            <person name="Foster-Nyarko E."/>
            <person name="Jarju S."/>
            <person name="Secka A."/>
            <person name="Antonio M."/>
            <person name="Oren A."/>
            <person name="Chaudhuri R.R."/>
            <person name="La Ragione R."/>
            <person name="Hildebrand F."/>
            <person name="Pallen M.J."/>
        </authorList>
    </citation>
    <scope>NUCLEOTIDE SEQUENCE</scope>
    <source>
        <strain evidence="5">ChiBcec1-1630</strain>
    </source>
</reference>